<dbReference type="EMBL" id="AP024601">
    <property type="protein sequence ID" value="BCU81969.1"/>
    <property type="molecule type" value="Genomic_DNA"/>
</dbReference>
<evidence type="ECO:0000313" key="2">
    <source>
        <dbReference type="EMBL" id="BCU81969.1"/>
    </source>
</evidence>
<dbReference type="Pfam" id="PF00239">
    <property type="entry name" value="Resolvase"/>
    <property type="match status" value="1"/>
</dbReference>
<feature type="domain" description="Resolvase/invertase-type recombinase catalytic" evidence="1">
    <location>
        <begin position="1"/>
        <end position="32"/>
    </location>
</feature>
<dbReference type="KEGG" id="pabs:JIR001_17520"/>
<dbReference type="PROSITE" id="PS51736">
    <property type="entry name" value="RECOMBINASES_3"/>
    <property type="match status" value="1"/>
</dbReference>
<dbReference type="GO" id="GO:0000150">
    <property type="term" value="F:DNA strand exchange activity"/>
    <property type="evidence" value="ECO:0007669"/>
    <property type="project" value="InterPro"/>
</dbReference>
<dbReference type="SUPFAM" id="SSF53041">
    <property type="entry name" value="Resolvase-like"/>
    <property type="match status" value="1"/>
</dbReference>
<dbReference type="Proteomes" id="UP000677436">
    <property type="component" value="Chromosome"/>
</dbReference>
<organism evidence="2 3">
    <name type="scientific">Polycladomyces abyssicola</name>
    <dbReference type="NCBI Taxonomy" id="1125966"/>
    <lineage>
        <taxon>Bacteria</taxon>
        <taxon>Bacillati</taxon>
        <taxon>Bacillota</taxon>
        <taxon>Bacilli</taxon>
        <taxon>Bacillales</taxon>
        <taxon>Thermoactinomycetaceae</taxon>
        <taxon>Polycladomyces</taxon>
    </lineage>
</organism>
<reference evidence="2" key="1">
    <citation type="journal article" date="2013" name="Int. J. Syst. Evol. Microbiol.">
        <title>Polycladomyces abyssicola gen. nov., sp. nov., a thermophilic filamentous bacterium isolated from hemipelagic sediment.</title>
        <authorList>
            <person name="Tsubouchi T."/>
            <person name="Shimane Y."/>
            <person name="Mori K."/>
            <person name="Usui K."/>
            <person name="Hiraki T."/>
            <person name="Tame A."/>
            <person name="Uematsu K."/>
            <person name="Maruyama T."/>
            <person name="Hatada Y."/>
        </authorList>
    </citation>
    <scope>NUCLEOTIDE SEQUENCE</scope>
    <source>
        <strain evidence="2">JIR-001</strain>
    </source>
</reference>
<sequence>MREDLPDGVAELEREIIRERTQAGLAAARARGKLGGRPRVMDERKVKMAQSLL</sequence>
<gene>
    <name evidence="2" type="ORF">JIR001_17520</name>
</gene>
<name>A0A8D5UGR6_9BACL</name>
<keyword evidence="3" id="KW-1185">Reference proteome</keyword>
<evidence type="ECO:0000313" key="3">
    <source>
        <dbReference type="Proteomes" id="UP000677436"/>
    </source>
</evidence>
<proteinExistence type="predicted"/>
<reference evidence="2" key="2">
    <citation type="journal article" date="2021" name="Microbiol. Resour. Announc.">
        <title>Complete Genome Sequence of Polycladomyces abyssicola JIR-001T, Isolated from Hemipelagic Sediment in Deep Seawater.</title>
        <authorList>
            <person name="Tsubouchi T."/>
            <person name="Kaneko Y."/>
        </authorList>
    </citation>
    <scope>NUCLEOTIDE SEQUENCE</scope>
    <source>
        <strain evidence="2">JIR-001</strain>
    </source>
</reference>
<protein>
    <recommendedName>
        <fullName evidence="1">Resolvase/invertase-type recombinase catalytic domain-containing protein</fullName>
    </recommendedName>
</protein>
<accession>A0A8D5UGR6</accession>
<dbReference type="InterPro" id="IPR036162">
    <property type="entry name" value="Resolvase-like_N_sf"/>
</dbReference>
<dbReference type="GO" id="GO:0003677">
    <property type="term" value="F:DNA binding"/>
    <property type="evidence" value="ECO:0007669"/>
    <property type="project" value="InterPro"/>
</dbReference>
<dbReference type="AlphaFoldDB" id="A0A8D5UGR6"/>
<evidence type="ECO:0000259" key="1">
    <source>
        <dbReference type="PROSITE" id="PS51736"/>
    </source>
</evidence>
<dbReference type="InterPro" id="IPR006119">
    <property type="entry name" value="Resolv_N"/>
</dbReference>